<dbReference type="GO" id="GO:0016020">
    <property type="term" value="C:membrane"/>
    <property type="evidence" value="ECO:0007669"/>
    <property type="project" value="UniProtKB-SubCell"/>
</dbReference>
<feature type="transmembrane region" description="Helical" evidence="6">
    <location>
        <begin position="50"/>
        <end position="71"/>
    </location>
</feature>
<keyword evidence="5 6" id="KW-0472">Membrane</keyword>
<dbReference type="AlphaFoldDB" id="A0A0N7JHM0"/>
<protein>
    <recommendedName>
        <fullName evidence="7">Major facilitator superfamily (MFS) profile domain-containing protein</fullName>
    </recommendedName>
</protein>
<proteinExistence type="predicted"/>
<dbReference type="InterPro" id="IPR036259">
    <property type="entry name" value="MFS_trans_sf"/>
</dbReference>
<dbReference type="STRING" id="69395.AQ619_10705"/>
<dbReference type="SUPFAM" id="SSF103473">
    <property type="entry name" value="MFS general substrate transporter"/>
    <property type="match status" value="1"/>
</dbReference>
<evidence type="ECO:0000313" key="9">
    <source>
        <dbReference type="Proteomes" id="UP000056905"/>
    </source>
</evidence>
<evidence type="ECO:0000256" key="6">
    <source>
        <dbReference type="SAM" id="Phobius"/>
    </source>
</evidence>
<feature type="transmembrane region" description="Helical" evidence="6">
    <location>
        <begin position="226"/>
        <end position="242"/>
    </location>
</feature>
<gene>
    <name evidence="8" type="ORF">AQ619_10705</name>
</gene>
<name>A0A0N7JHM0_9CAUL</name>
<evidence type="ECO:0000256" key="3">
    <source>
        <dbReference type="ARBA" id="ARBA00022692"/>
    </source>
</evidence>
<dbReference type="GO" id="GO:0008506">
    <property type="term" value="F:sucrose:proton symporter activity"/>
    <property type="evidence" value="ECO:0007669"/>
    <property type="project" value="TreeGrafter"/>
</dbReference>
<keyword evidence="4 6" id="KW-1133">Transmembrane helix</keyword>
<evidence type="ECO:0000259" key="7">
    <source>
        <dbReference type="PROSITE" id="PS50850"/>
    </source>
</evidence>
<dbReference type="PROSITE" id="PS50850">
    <property type="entry name" value="MFS"/>
    <property type="match status" value="1"/>
</dbReference>
<feature type="domain" description="Major facilitator superfamily (MFS) profile" evidence="7">
    <location>
        <begin position="300"/>
        <end position="495"/>
    </location>
</feature>
<dbReference type="InterPro" id="IPR020846">
    <property type="entry name" value="MFS_dom"/>
</dbReference>
<dbReference type="KEGG" id="chq:AQ619_10705"/>
<feature type="transmembrane region" description="Helical" evidence="6">
    <location>
        <begin position="296"/>
        <end position="316"/>
    </location>
</feature>
<reference evidence="8 9" key="1">
    <citation type="submission" date="2015-10" db="EMBL/GenBank/DDBJ databases">
        <title>Conservation of the essential genome among Caulobacter and Brevundimonas species.</title>
        <authorList>
            <person name="Scott D."/>
            <person name="Ely B."/>
        </authorList>
    </citation>
    <scope>NUCLEOTIDE SEQUENCE [LARGE SCALE GENOMIC DNA]</scope>
    <source>
        <strain evidence="8 9">CB4</strain>
    </source>
</reference>
<dbReference type="InterPro" id="IPR011701">
    <property type="entry name" value="MFS"/>
</dbReference>
<evidence type="ECO:0000256" key="1">
    <source>
        <dbReference type="ARBA" id="ARBA00004141"/>
    </source>
</evidence>
<feature type="transmembrane region" description="Helical" evidence="6">
    <location>
        <begin position="83"/>
        <end position="100"/>
    </location>
</feature>
<organism evidence="8 9">
    <name type="scientific">Caulobacter henricii</name>
    <dbReference type="NCBI Taxonomy" id="69395"/>
    <lineage>
        <taxon>Bacteria</taxon>
        <taxon>Pseudomonadati</taxon>
        <taxon>Pseudomonadota</taxon>
        <taxon>Alphaproteobacteria</taxon>
        <taxon>Caulobacterales</taxon>
        <taxon>Caulobacteraceae</taxon>
        <taxon>Caulobacter</taxon>
    </lineage>
</organism>
<dbReference type="Gene3D" id="1.20.1250.20">
    <property type="entry name" value="MFS general substrate transporter like domains"/>
    <property type="match status" value="2"/>
</dbReference>
<dbReference type="Proteomes" id="UP000056905">
    <property type="component" value="Chromosome"/>
</dbReference>
<comment type="subcellular location">
    <subcellularLocation>
        <location evidence="1">Membrane</location>
        <topology evidence="1">Multi-pass membrane protein</topology>
    </subcellularLocation>
</comment>
<keyword evidence="2" id="KW-0813">Transport</keyword>
<keyword evidence="9" id="KW-1185">Reference proteome</keyword>
<feature type="transmembrane region" description="Helical" evidence="6">
    <location>
        <begin position="12"/>
        <end position="38"/>
    </location>
</feature>
<feature type="transmembrane region" description="Helical" evidence="6">
    <location>
        <begin position="380"/>
        <end position="399"/>
    </location>
</feature>
<feature type="transmembrane region" description="Helical" evidence="6">
    <location>
        <begin position="469"/>
        <end position="489"/>
    </location>
</feature>
<feature type="transmembrane region" description="Helical" evidence="6">
    <location>
        <begin position="254"/>
        <end position="275"/>
    </location>
</feature>
<dbReference type="OrthoDB" id="7584869at2"/>
<feature type="transmembrane region" description="Helical" evidence="6">
    <location>
        <begin position="153"/>
        <end position="173"/>
    </location>
</feature>
<evidence type="ECO:0000256" key="4">
    <source>
        <dbReference type="ARBA" id="ARBA00022989"/>
    </source>
</evidence>
<evidence type="ECO:0000256" key="5">
    <source>
        <dbReference type="ARBA" id="ARBA00023136"/>
    </source>
</evidence>
<feature type="transmembrane region" description="Helical" evidence="6">
    <location>
        <begin position="438"/>
        <end position="457"/>
    </location>
</feature>
<dbReference type="EMBL" id="CP013002">
    <property type="protein sequence ID" value="ALL13770.1"/>
    <property type="molecule type" value="Genomic_DNA"/>
</dbReference>
<evidence type="ECO:0000313" key="8">
    <source>
        <dbReference type="EMBL" id="ALL13770.1"/>
    </source>
</evidence>
<accession>A0A0N7JHM0</accession>
<dbReference type="PANTHER" id="PTHR19432:SF35">
    <property type="entry name" value="SOLUTE CARRIER FAMILY 45 MEMBER 3 ISOFORM X1"/>
    <property type="match status" value="1"/>
</dbReference>
<dbReference type="PANTHER" id="PTHR19432">
    <property type="entry name" value="SUGAR TRANSPORTER"/>
    <property type="match status" value="1"/>
</dbReference>
<feature type="transmembrane region" description="Helical" evidence="6">
    <location>
        <begin position="405"/>
        <end position="426"/>
    </location>
</feature>
<feature type="transmembrane region" description="Helical" evidence="6">
    <location>
        <begin position="348"/>
        <end position="368"/>
    </location>
</feature>
<dbReference type="Pfam" id="PF07690">
    <property type="entry name" value="MFS_1"/>
    <property type="match status" value="1"/>
</dbReference>
<dbReference type="RefSeq" id="WP_062147116.1">
    <property type="nucleotide sequence ID" value="NZ_CP013002.1"/>
</dbReference>
<feature type="transmembrane region" description="Helical" evidence="6">
    <location>
        <begin position="106"/>
        <end position="132"/>
    </location>
</feature>
<keyword evidence="3 6" id="KW-0812">Transmembrane</keyword>
<sequence>MHVDPSRHSTGFLILLSLPTAAIGFSLSAAVASTTWLLSTRYGLHLDNIALIWLAGPLMGLFVQPLVGALSDRTWLLGGRRRLYLLIGGTAGAISMYALLHLDQLAAVTTLSLLSVAVVVTLLLDLSTNVTFNPARSLVADLTAEGPQRVRGYAWMQTVSGLFGVSAYLVSIFLGNAVLIQVTVAVTFLCTVVPTLLIREPAPEQVSPSPGAAAAASRAGGHPFRALLPMAGLGAYGLYVAVDKVLLKGALSGFAVPLFLLAAASTVAWGVSLVWRDRVRGSAALRLRKILLAHGLAWLGVQGMFVMAFFFVRDFIVPGSPSQEVMANVFHRWINGSTPSAADTAGNILSMGFLLMNIVGALLPVTLLDPLCRRWGKVAVHRAAMGLMALGFLFIALAARSEGSYYLGMLLVGVGWSSLISIVFAIFSESVDPREMGVSMGVFNSSLVLPALAVPGLLQISEHLDQHRWIFGLFAACLSLSWAFWLSVAERPQTP</sequence>
<evidence type="ECO:0000256" key="2">
    <source>
        <dbReference type="ARBA" id="ARBA00022448"/>
    </source>
</evidence>